<feature type="region of interest" description="Disordered" evidence="1">
    <location>
        <begin position="81"/>
        <end position="135"/>
    </location>
</feature>
<protein>
    <submittedName>
        <fullName evidence="2">Uncharacterized protein</fullName>
    </submittedName>
</protein>
<accession>A0A8D8YMK6</accession>
<dbReference type="AlphaFoldDB" id="A0A8D8YMK6"/>
<proteinExistence type="predicted"/>
<feature type="region of interest" description="Disordered" evidence="1">
    <location>
        <begin position="147"/>
        <end position="195"/>
    </location>
</feature>
<name>A0A8D8YMK6_9HEMI</name>
<dbReference type="EMBL" id="HBUF01384564">
    <property type="protein sequence ID" value="CAG6731678.1"/>
    <property type="molecule type" value="Transcribed_RNA"/>
</dbReference>
<evidence type="ECO:0000256" key="1">
    <source>
        <dbReference type="SAM" id="MobiDB-lite"/>
    </source>
</evidence>
<organism evidence="2">
    <name type="scientific">Cacopsylla melanoneura</name>
    <dbReference type="NCBI Taxonomy" id="428564"/>
    <lineage>
        <taxon>Eukaryota</taxon>
        <taxon>Metazoa</taxon>
        <taxon>Ecdysozoa</taxon>
        <taxon>Arthropoda</taxon>
        <taxon>Hexapoda</taxon>
        <taxon>Insecta</taxon>
        <taxon>Pterygota</taxon>
        <taxon>Neoptera</taxon>
        <taxon>Paraneoptera</taxon>
        <taxon>Hemiptera</taxon>
        <taxon>Sternorrhyncha</taxon>
        <taxon>Psylloidea</taxon>
        <taxon>Psyllidae</taxon>
        <taxon>Psyllinae</taxon>
        <taxon>Cacopsylla</taxon>
    </lineage>
</organism>
<sequence>MCVVSPGLFLFDPVLSRSPEHTEHVTSRVQLEPSGGNTPLLQSQSMGPVHCPVQASLLCYVLVTEHFFRWQHGLRATDVGQVGNSDHRRHARVEHRGDNYSSSHSTRTGTPRVTGSVHVQSMPPLPVSLPARESDARDIQLPAHQTDAARRELPAQQTARPAHEHTGSVRRQVSRQCSGYEPNSAGGRQTKDNRL</sequence>
<evidence type="ECO:0000313" key="2">
    <source>
        <dbReference type="EMBL" id="CAG6731678.1"/>
    </source>
</evidence>
<feature type="compositionally biased region" description="Polar residues" evidence="1">
    <location>
        <begin position="99"/>
        <end position="119"/>
    </location>
</feature>
<reference evidence="2" key="1">
    <citation type="submission" date="2021-05" db="EMBL/GenBank/DDBJ databases">
        <authorList>
            <person name="Alioto T."/>
            <person name="Alioto T."/>
            <person name="Gomez Garrido J."/>
        </authorList>
    </citation>
    <scope>NUCLEOTIDE SEQUENCE</scope>
</reference>